<sequence>NHNTCTQEIFCVIQLLYDHSWISYGKIPAKVRGRWFQKWAEKFTWPKNKGVYIKKSFQYREAVRFETDEAFKHRQVVNKANRVYLKGGYLHTGGSLTIPKTRARMTRSLDRPPIRLELFKETYTRKRDRSEIEEKRADDLLSQPPSSSTLKFSSPNHRHLSPSPSHSPPKVTESTTTTQTAKPHRRPLRPPTPQLRTATFGHQHHLQRHLRRPLLALSLIPISQITIIIIATTSESTTTTEAHHLAVYPHLRNPPPLRATTSKHCRTPPPSLSQKPNTTSASAFVAAGVAPVQRPCSVDHHPPPSCISPPASIITGGMTRNGKTSTKGSVSTAAGSTARNLGQPLLRSCFRKVSKKNSS</sequence>
<dbReference type="InterPro" id="IPR004252">
    <property type="entry name" value="Probable_transposase_24"/>
</dbReference>
<organism evidence="2 3">
    <name type="scientific">Stylosanthes scabra</name>
    <dbReference type="NCBI Taxonomy" id="79078"/>
    <lineage>
        <taxon>Eukaryota</taxon>
        <taxon>Viridiplantae</taxon>
        <taxon>Streptophyta</taxon>
        <taxon>Embryophyta</taxon>
        <taxon>Tracheophyta</taxon>
        <taxon>Spermatophyta</taxon>
        <taxon>Magnoliopsida</taxon>
        <taxon>eudicotyledons</taxon>
        <taxon>Gunneridae</taxon>
        <taxon>Pentapetalae</taxon>
        <taxon>rosids</taxon>
        <taxon>fabids</taxon>
        <taxon>Fabales</taxon>
        <taxon>Fabaceae</taxon>
        <taxon>Papilionoideae</taxon>
        <taxon>50 kb inversion clade</taxon>
        <taxon>dalbergioids sensu lato</taxon>
        <taxon>Dalbergieae</taxon>
        <taxon>Pterocarpus clade</taxon>
        <taxon>Stylosanthes</taxon>
    </lineage>
</organism>
<reference evidence="2 3" key="1">
    <citation type="journal article" date="2023" name="Plants (Basel)">
        <title>Bridging the Gap: Combining Genomics and Transcriptomics Approaches to Understand Stylosanthes scabra, an Orphan Legume from the Brazilian Caatinga.</title>
        <authorList>
            <person name="Ferreira-Neto J.R.C."/>
            <person name="da Silva M.D."/>
            <person name="Binneck E."/>
            <person name="de Melo N.F."/>
            <person name="da Silva R.H."/>
            <person name="de Melo A.L.T.M."/>
            <person name="Pandolfi V."/>
            <person name="Bustamante F.O."/>
            <person name="Brasileiro-Vidal A.C."/>
            <person name="Benko-Iseppon A.M."/>
        </authorList>
    </citation>
    <scope>NUCLEOTIDE SEQUENCE [LARGE SCALE GENOMIC DNA]</scope>
    <source>
        <tissue evidence="2">Leaves</tissue>
    </source>
</reference>
<feature type="region of interest" description="Disordered" evidence="1">
    <location>
        <begin position="125"/>
        <end position="204"/>
    </location>
</feature>
<feature type="non-terminal residue" evidence="2">
    <location>
        <position position="1"/>
    </location>
</feature>
<feature type="compositionally biased region" description="Polar residues" evidence="1">
    <location>
        <begin position="143"/>
        <end position="152"/>
    </location>
</feature>
<keyword evidence="3" id="KW-1185">Reference proteome</keyword>
<evidence type="ECO:0000313" key="3">
    <source>
        <dbReference type="Proteomes" id="UP001341840"/>
    </source>
</evidence>
<accession>A0ABU6VPX5</accession>
<evidence type="ECO:0000256" key="1">
    <source>
        <dbReference type="SAM" id="MobiDB-lite"/>
    </source>
</evidence>
<feature type="compositionally biased region" description="Basic and acidic residues" evidence="1">
    <location>
        <begin position="125"/>
        <end position="139"/>
    </location>
</feature>
<comment type="caution">
    <text evidence="2">The sequence shown here is derived from an EMBL/GenBank/DDBJ whole genome shotgun (WGS) entry which is preliminary data.</text>
</comment>
<dbReference type="EMBL" id="JASCZI010152173">
    <property type="protein sequence ID" value="MED6175579.1"/>
    <property type="molecule type" value="Genomic_DNA"/>
</dbReference>
<name>A0ABU6VPX5_9FABA</name>
<dbReference type="Proteomes" id="UP001341840">
    <property type="component" value="Unassembled WGS sequence"/>
</dbReference>
<proteinExistence type="predicted"/>
<gene>
    <name evidence="2" type="ORF">PIB30_079708</name>
</gene>
<evidence type="ECO:0000313" key="2">
    <source>
        <dbReference type="EMBL" id="MED6175579.1"/>
    </source>
</evidence>
<protein>
    <submittedName>
        <fullName evidence="2">Uncharacterized protein</fullName>
    </submittedName>
</protein>
<dbReference type="Pfam" id="PF03004">
    <property type="entry name" value="Transposase_24"/>
    <property type="match status" value="1"/>
</dbReference>
<feature type="compositionally biased region" description="Polar residues" evidence="1">
    <location>
        <begin position="172"/>
        <end position="181"/>
    </location>
</feature>